<dbReference type="CDD" id="cd15556">
    <property type="entry name" value="PHD_MMD1_like"/>
    <property type="match status" value="1"/>
</dbReference>
<dbReference type="SUPFAM" id="SSF57903">
    <property type="entry name" value="FYVE/PHD zinc finger"/>
    <property type="match status" value="1"/>
</dbReference>
<dbReference type="PANTHER" id="PTHR46201:SF5">
    <property type="entry name" value="OS11G0234200 PROTEIN"/>
    <property type="match status" value="1"/>
</dbReference>
<evidence type="ECO:0000256" key="4">
    <source>
        <dbReference type="ARBA" id="ARBA00023015"/>
    </source>
</evidence>
<dbReference type="InterPro" id="IPR059080">
    <property type="entry name" value="WHD_PTC1"/>
</dbReference>
<dbReference type="Gene3D" id="3.30.40.10">
    <property type="entry name" value="Zinc/RING finger domain, C3HC4 (zinc finger)"/>
    <property type="match status" value="1"/>
</dbReference>
<dbReference type="PANTHER" id="PTHR46201">
    <property type="entry name" value="PHD FINGER PROTEIN MALE MEIOCYTE DEATH 1-RELATED"/>
    <property type="match status" value="1"/>
</dbReference>
<dbReference type="Pfam" id="PF25874">
    <property type="entry name" value="WHD_plant_repro"/>
    <property type="match status" value="1"/>
</dbReference>
<dbReference type="InterPro" id="IPR013083">
    <property type="entry name" value="Znf_RING/FYVE/PHD"/>
</dbReference>
<dbReference type="InterPro" id="IPR019786">
    <property type="entry name" value="Zinc_finger_PHD-type_CS"/>
</dbReference>
<dbReference type="Proteomes" id="UP000636709">
    <property type="component" value="Unassembled WGS sequence"/>
</dbReference>
<dbReference type="InterPro" id="IPR001965">
    <property type="entry name" value="Znf_PHD"/>
</dbReference>
<dbReference type="PROSITE" id="PS01359">
    <property type="entry name" value="ZF_PHD_1"/>
    <property type="match status" value="1"/>
</dbReference>
<dbReference type="AlphaFoldDB" id="A0A835KIB5"/>
<sequence length="706" mass="79278">MAVISVRPPKRARVTAGPRPLDLRAFPAGGDGPPLPPPRGAFRECVRGFLARCAVPADGAWRVAFRAGDGDGAVALGMEVVEEDVARAGAGRVYCEHCTVAGESACVRFCPPPWPPLSLVGWSRHPVCGRRYHFIIRNECDIQDYKTCRHCGLMAQLFETRCPSCNHGISYDDPEDWDYRQLDNPRHLLHGIVHDNGFGHLVRINGREGGSSLLTGTQLMGFWDRLCKYLRVRKVSLMDASKKYGTDYRILHAVTTGYSWYGQWGFKLSKGSFGITSEEYFKAIDSLSSTPLSHFFPHSRSPRNQLQDTISFYQSLSKRPLNTIRELFLFVLGLATSKGVHTHYGSMHIKEQSNTHVQWDDEEIKSAMDIVLKVLRAVDRTRWVALRTLKAAISHPIGSPQLVDYCLKTLAGRTFDGMTVAVRCNSERSTLEYRLTDENILLPNVSMPTQDHLYRDIKFLYDVLLYPHTMYPYKPEKDYEDAKSSAMILLDCKQFTKHYDLEKEFLPQNPSMLHVWCHVELVDQVGDAPSIPPELLTLSQTATVADLKLEATKTFRDIYLMLQTFVANQLIDFGMASESTQVKLLIGANGTVCIQGKCAGGERRVGIYRMERGVDNWTVSCSCGATDDDGERMLSCDSCHVWQHIRCAGISDFDQVPKRYVCKSCKFLNKPKRPRPVYSNGPNKRCKTGTGAFSLAGGGFLKPHIL</sequence>
<evidence type="ECO:0000256" key="5">
    <source>
        <dbReference type="ARBA" id="ARBA00023163"/>
    </source>
</evidence>
<dbReference type="InterPro" id="IPR011011">
    <property type="entry name" value="Znf_FYVE_PHD"/>
</dbReference>
<dbReference type="InterPro" id="IPR019787">
    <property type="entry name" value="Znf_PHD-finger"/>
</dbReference>
<evidence type="ECO:0000313" key="7">
    <source>
        <dbReference type="EMBL" id="KAF8730721.1"/>
    </source>
</evidence>
<dbReference type="InterPro" id="IPR057765">
    <property type="entry name" value="MS1-like_ubiquitin"/>
</dbReference>
<evidence type="ECO:0000313" key="8">
    <source>
        <dbReference type="Proteomes" id="UP000636709"/>
    </source>
</evidence>
<dbReference type="GO" id="GO:0008270">
    <property type="term" value="F:zinc ion binding"/>
    <property type="evidence" value="ECO:0007669"/>
    <property type="project" value="UniProtKB-KW"/>
</dbReference>
<comment type="caution">
    <text evidence="7">The sequence shown here is derived from an EMBL/GenBank/DDBJ whole genome shotgun (WGS) entry which is preliminary data.</text>
</comment>
<evidence type="ECO:0000259" key="6">
    <source>
        <dbReference type="SMART" id="SM00249"/>
    </source>
</evidence>
<organism evidence="7 8">
    <name type="scientific">Digitaria exilis</name>
    <dbReference type="NCBI Taxonomy" id="1010633"/>
    <lineage>
        <taxon>Eukaryota</taxon>
        <taxon>Viridiplantae</taxon>
        <taxon>Streptophyta</taxon>
        <taxon>Embryophyta</taxon>
        <taxon>Tracheophyta</taxon>
        <taxon>Spermatophyta</taxon>
        <taxon>Magnoliopsida</taxon>
        <taxon>Liliopsida</taxon>
        <taxon>Poales</taxon>
        <taxon>Poaceae</taxon>
        <taxon>PACMAD clade</taxon>
        <taxon>Panicoideae</taxon>
        <taxon>Panicodae</taxon>
        <taxon>Paniceae</taxon>
        <taxon>Anthephorinae</taxon>
        <taxon>Digitaria</taxon>
    </lineage>
</organism>
<feature type="domain" description="Zinc finger PHD-type" evidence="6">
    <location>
        <begin position="620"/>
        <end position="666"/>
    </location>
</feature>
<dbReference type="SMART" id="SM00249">
    <property type="entry name" value="PHD"/>
    <property type="match status" value="1"/>
</dbReference>
<reference evidence="7" key="1">
    <citation type="submission" date="2020-07" db="EMBL/GenBank/DDBJ databases">
        <title>Genome sequence and genetic diversity analysis of an under-domesticated orphan crop, white fonio (Digitaria exilis).</title>
        <authorList>
            <person name="Bennetzen J.L."/>
            <person name="Chen S."/>
            <person name="Ma X."/>
            <person name="Wang X."/>
            <person name="Yssel A.E.J."/>
            <person name="Chaluvadi S.R."/>
            <person name="Johnson M."/>
            <person name="Gangashetty P."/>
            <person name="Hamidou F."/>
            <person name="Sanogo M.D."/>
            <person name="Zwaenepoel A."/>
            <person name="Wallace J."/>
            <person name="Van De Peer Y."/>
            <person name="Van Deynze A."/>
        </authorList>
    </citation>
    <scope>NUCLEOTIDE SEQUENCE</scope>
    <source>
        <tissue evidence="7">Leaves</tissue>
    </source>
</reference>
<protein>
    <recommendedName>
        <fullName evidence="6">Zinc finger PHD-type domain-containing protein</fullName>
    </recommendedName>
</protein>
<dbReference type="Pfam" id="PF00628">
    <property type="entry name" value="PHD"/>
    <property type="match status" value="1"/>
</dbReference>
<keyword evidence="2" id="KW-0863">Zinc-finger</keyword>
<dbReference type="Pfam" id="PF25565">
    <property type="entry name" value="Ubiquitin_At1g33420"/>
    <property type="match status" value="1"/>
</dbReference>
<keyword evidence="5" id="KW-0804">Transcription</keyword>
<name>A0A835KIB5_9POAL</name>
<keyword evidence="8" id="KW-1185">Reference proteome</keyword>
<evidence type="ECO:0000256" key="1">
    <source>
        <dbReference type="ARBA" id="ARBA00022723"/>
    </source>
</evidence>
<accession>A0A835KIB5</accession>
<dbReference type="InterPro" id="IPR058054">
    <property type="entry name" value="Znf_MS1-like"/>
</dbReference>
<dbReference type="OrthoDB" id="436852at2759"/>
<evidence type="ECO:0000256" key="2">
    <source>
        <dbReference type="ARBA" id="ARBA00022771"/>
    </source>
</evidence>
<keyword evidence="3" id="KW-0862">Zinc</keyword>
<keyword evidence="4" id="KW-0805">Transcription regulation</keyword>
<proteinExistence type="predicted"/>
<gene>
    <name evidence="7" type="ORF">HU200_016583</name>
</gene>
<keyword evidence="1" id="KW-0479">Metal-binding</keyword>
<evidence type="ECO:0000256" key="3">
    <source>
        <dbReference type="ARBA" id="ARBA00022833"/>
    </source>
</evidence>
<dbReference type="EMBL" id="JACEFO010001613">
    <property type="protein sequence ID" value="KAF8730721.1"/>
    <property type="molecule type" value="Genomic_DNA"/>
</dbReference>